<evidence type="ECO:0000313" key="2">
    <source>
        <dbReference type="EMBL" id="WOC51171.1"/>
    </source>
</evidence>
<protein>
    <recommendedName>
        <fullName evidence="1">KilA-N DNA-binding domain-containing protein</fullName>
    </recommendedName>
</protein>
<dbReference type="InterPro" id="IPR018873">
    <property type="entry name" value="KilA-N_DNA-bd_domain"/>
</dbReference>
<dbReference type="Pfam" id="PF10543">
    <property type="entry name" value="ORF6N"/>
    <property type="match status" value="1"/>
</dbReference>
<dbReference type="EMBL" id="CP136426">
    <property type="protein sequence ID" value="WOC51171.1"/>
    <property type="molecule type" value="Genomic_DNA"/>
</dbReference>
<dbReference type="AlphaFoldDB" id="A0AAU0EYF6"/>
<evidence type="ECO:0000313" key="3">
    <source>
        <dbReference type="Proteomes" id="UP001432059"/>
    </source>
</evidence>
<dbReference type="KEGG" id="bpor:BPO_0524"/>
<organism evidence="2 3">
    <name type="scientific">Bergeyella porcorum</name>
    <dbReference type="NCBI Taxonomy" id="1735111"/>
    <lineage>
        <taxon>Bacteria</taxon>
        <taxon>Pseudomonadati</taxon>
        <taxon>Bacteroidota</taxon>
        <taxon>Flavobacteriia</taxon>
        <taxon>Flavobacteriales</taxon>
        <taxon>Weeksellaceae</taxon>
        <taxon>Bergeyella</taxon>
    </lineage>
</organism>
<evidence type="ECO:0000259" key="1">
    <source>
        <dbReference type="Pfam" id="PF10543"/>
    </source>
</evidence>
<name>A0AAU0EYF6_9FLAO</name>
<gene>
    <name evidence="2" type="ORF">BPO_0524</name>
</gene>
<feature type="domain" description="KilA-N DNA-binding" evidence="1">
    <location>
        <begin position="2"/>
        <end position="42"/>
    </location>
</feature>
<reference evidence="2" key="1">
    <citation type="submission" date="2023-10" db="EMBL/GenBank/DDBJ databases">
        <title>Characterization and whole genome sequencing of a novel strain of Bergeyella porcorum QD2021 isolated from pig.</title>
        <authorList>
            <person name="Liu G."/>
            <person name="Chen C."/>
            <person name="Han X."/>
        </authorList>
    </citation>
    <scope>NUCLEOTIDE SEQUENCE</scope>
    <source>
        <strain evidence="2">QD2021</strain>
    </source>
</reference>
<sequence length="55" mass="6475">MELNKEEKAELVKNFDHLQRLKFSKALPKAFTEKGLYMLATILKGERLRRPRSLS</sequence>
<accession>A0AAU0EYF6</accession>
<proteinExistence type="predicted"/>
<keyword evidence="3" id="KW-1185">Reference proteome</keyword>
<dbReference type="Proteomes" id="UP001432059">
    <property type="component" value="Chromosome"/>
</dbReference>